<dbReference type="EMBL" id="AZEG01000011">
    <property type="protein sequence ID" value="KRL37482.1"/>
    <property type="molecule type" value="Genomic_DNA"/>
</dbReference>
<keyword evidence="7" id="KW-1185">Reference proteome</keyword>
<gene>
    <name evidence="6" type="ORF">FD20_GL000358</name>
</gene>
<keyword evidence="2 5" id="KW-0812">Transmembrane</keyword>
<comment type="subcellular location">
    <subcellularLocation>
        <location evidence="1">Membrane</location>
        <topology evidence="1">Multi-pass membrane protein</topology>
    </subcellularLocation>
</comment>
<evidence type="ECO:0000256" key="3">
    <source>
        <dbReference type="ARBA" id="ARBA00022989"/>
    </source>
</evidence>
<comment type="caution">
    <text evidence="6">The sequence shown here is derived from an EMBL/GenBank/DDBJ whole genome shotgun (WGS) entry which is preliminary data.</text>
</comment>
<dbReference type="InterPro" id="IPR002657">
    <property type="entry name" value="BilAc:Na_symport/Acr3"/>
</dbReference>
<feature type="transmembrane region" description="Helical" evidence="5">
    <location>
        <begin position="20"/>
        <end position="38"/>
    </location>
</feature>
<reference evidence="6 7" key="1">
    <citation type="journal article" date="2015" name="Genome Announc.">
        <title>Expanding the biotechnology potential of lactobacilli through comparative genomics of 213 strains and associated genera.</title>
        <authorList>
            <person name="Sun Z."/>
            <person name="Harris H.M."/>
            <person name="McCann A."/>
            <person name="Guo C."/>
            <person name="Argimon S."/>
            <person name="Zhang W."/>
            <person name="Yang X."/>
            <person name="Jeffery I.B."/>
            <person name="Cooney J.C."/>
            <person name="Kagawa T.F."/>
            <person name="Liu W."/>
            <person name="Song Y."/>
            <person name="Salvetti E."/>
            <person name="Wrobel A."/>
            <person name="Rasinkangas P."/>
            <person name="Parkhill J."/>
            <person name="Rea M.C."/>
            <person name="O'Sullivan O."/>
            <person name="Ritari J."/>
            <person name="Douillard F.P."/>
            <person name="Paul Ross R."/>
            <person name="Yang R."/>
            <person name="Briner A.E."/>
            <person name="Felis G.E."/>
            <person name="de Vos W.M."/>
            <person name="Barrangou R."/>
            <person name="Klaenhammer T.R."/>
            <person name="Caufield P.W."/>
            <person name="Cui Y."/>
            <person name="Zhang H."/>
            <person name="O'Toole P.W."/>
        </authorList>
    </citation>
    <scope>NUCLEOTIDE SEQUENCE [LARGE SCALE GENOMIC DNA]</scope>
    <source>
        <strain evidence="6 7">DSM 19971</strain>
    </source>
</reference>
<evidence type="ECO:0000313" key="6">
    <source>
        <dbReference type="EMBL" id="KRL37482.1"/>
    </source>
</evidence>
<feature type="transmembrane region" description="Helical" evidence="5">
    <location>
        <begin position="228"/>
        <end position="254"/>
    </location>
</feature>
<evidence type="ECO:0000256" key="1">
    <source>
        <dbReference type="ARBA" id="ARBA00004141"/>
    </source>
</evidence>
<dbReference type="InterPro" id="IPR004710">
    <property type="entry name" value="Bilac:Na_transpt"/>
</dbReference>
<protein>
    <submittedName>
        <fullName evidence="6">Sodium-dependent transporter</fullName>
    </submittedName>
</protein>
<dbReference type="Pfam" id="PF01758">
    <property type="entry name" value="SBF"/>
    <property type="match status" value="1"/>
</dbReference>
<feature type="transmembrane region" description="Helical" evidence="5">
    <location>
        <begin position="143"/>
        <end position="164"/>
    </location>
</feature>
<keyword evidence="3 5" id="KW-1133">Transmembrane helix</keyword>
<dbReference type="Proteomes" id="UP000051155">
    <property type="component" value="Unassembled WGS sequence"/>
</dbReference>
<dbReference type="Gene3D" id="1.20.1530.20">
    <property type="match status" value="1"/>
</dbReference>
<organism evidence="6 7">
    <name type="scientific">Liquorilactobacillus uvarum DSM 19971</name>
    <dbReference type="NCBI Taxonomy" id="1423812"/>
    <lineage>
        <taxon>Bacteria</taxon>
        <taxon>Bacillati</taxon>
        <taxon>Bacillota</taxon>
        <taxon>Bacilli</taxon>
        <taxon>Lactobacillales</taxon>
        <taxon>Lactobacillaceae</taxon>
        <taxon>Liquorilactobacillus</taxon>
    </lineage>
</organism>
<sequence>MYVRERKEKMTKVEKLGKMIGRWFTLLVVLWAAFNYVLPKTSLWLVPNISYLLGIILFGMGLTLRIEDFERIAKRPLPVIAGTVAHYVIMPTLAWLLCLIFQLKGATAAGVILVGSCPSGTSSSVMAYLAGGDVALDVSIETLSTLLAPIALPGLLLTFAGKYIDIPTASLFLSTVKIVLFPIILGVVLHSIFGKKIEKITHVLPLISQVAILLIIGAVIAANHANLFTAATALVIPVVILHNLSGYGLGYLFSRLIRLRDPQRKAITFEVGMQDSSLGAALAIKYFVPAAAIPSTVFSIWHNISGSVLASYWRTKSTNDQSTLKTKLNDVKEV</sequence>
<evidence type="ECO:0000256" key="5">
    <source>
        <dbReference type="SAM" id="Phobius"/>
    </source>
</evidence>
<evidence type="ECO:0000313" key="7">
    <source>
        <dbReference type="Proteomes" id="UP000051155"/>
    </source>
</evidence>
<accession>A0A0R1Q5B4</accession>
<feature type="transmembrane region" description="Helical" evidence="5">
    <location>
        <begin position="76"/>
        <end position="102"/>
    </location>
</feature>
<feature type="transmembrane region" description="Helical" evidence="5">
    <location>
        <begin position="108"/>
        <end position="131"/>
    </location>
</feature>
<keyword evidence="4 5" id="KW-0472">Membrane</keyword>
<dbReference type="InterPro" id="IPR038770">
    <property type="entry name" value="Na+/solute_symporter_sf"/>
</dbReference>
<dbReference type="PANTHER" id="PTHR10361">
    <property type="entry name" value="SODIUM-BILE ACID COTRANSPORTER"/>
    <property type="match status" value="1"/>
</dbReference>
<dbReference type="STRING" id="1423812.FD20_GL000358"/>
<feature type="transmembrane region" description="Helical" evidence="5">
    <location>
        <begin position="170"/>
        <end position="191"/>
    </location>
</feature>
<feature type="transmembrane region" description="Helical" evidence="5">
    <location>
        <begin position="44"/>
        <end position="64"/>
    </location>
</feature>
<dbReference type="PATRIC" id="fig|1423812.3.peg.369"/>
<evidence type="ECO:0000256" key="4">
    <source>
        <dbReference type="ARBA" id="ARBA00023136"/>
    </source>
</evidence>
<feature type="transmembrane region" description="Helical" evidence="5">
    <location>
        <begin position="203"/>
        <end position="222"/>
    </location>
</feature>
<dbReference type="AlphaFoldDB" id="A0A0R1Q5B4"/>
<dbReference type="GO" id="GO:0016020">
    <property type="term" value="C:membrane"/>
    <property type="evidence" value="ECO:0007669"/>
    <property type="project" value="UniProtKB-SubCell"/>
</dbReference>
<evidence type="ECO:0000256" key="2">
    <source>
        <dbReference type="ARBA" id="ARBA00022692"/>
    </source>
</evidence>
<proteinExistence type="predicted"/>
<dbReference type="PANTHER" id="PTHR10361:SF28">
    <property type="entry name" value="P3 PROTEIN-RELATED"/>
    <property type="match status" value="1"/>
</dbReference>
<name>A0A0R1Q5B4_9LACO</name>